<sequence length="972" mass="104437">MRTGSGSSSEYSSDSRDCQSDARSSLNDSISSFSTEGGHRRRPSVPSEGGADRRRLAIVELDDSLPASLTRKRSQASRDHYDADVSATTATISSRRGVHVEGLALVAPPDASPRTYTDLTPPSTAPLSTERPPPSALRPPLAHQRSQSEVTTATPKSRHQHKSSRDIGIVGAVPSTAESHERPILPAVGTLQAALKVPIFQTPADSRSPTPGSNSRTPEPSEPSMLNPHGSYTPESSALITPEHEQEMLTPAIGESKEITQPVVGPIIVNTSEALRHRSQDRAAQSSISCPGDAFATRQSQMSPLSVASSSRSASPYVHYEPGVHSRAGPMPAPPQPLYDVDHRSGTLSPAPRRPPRAYTPLPPSVQHDSQALRDALQLPQSVSAVLASKLPSRSPKRKDSEVTEDSVYSQEGRDSGSGPSRSLSKRSMHIREGAHPPSTVTTSPPLPTDEAQETKSDESSNVRRVEGSKALPVTLTLHDDARSAESVSSSSQDRSLHLTRSRKDLRRESSWVSMAQEKVQRALSPGRVSRSPSTSPSMFSPTPPPKSIHGSLEDVPEASGSGGSNPLKGALTNLKRFSALPRTPSATSSRAKSPSPSPQTSPRHSESRNVPLPPPPVPLLRRVQRPRIKAEWPDAMSCRDVITKRNPLERSIGYAHKINELSMYDCGLNEWVRTRRYPATGTRTGSTSKVRLMVTPATPASRVIVPQPRHTSRGSEASEMTFPTRPDAYSATDLTTRAIDLLPPTSSPPPALPYPSLAQAQQARSPARSSTMMPSPSRSLLPLTGNKSSGGGFFSSIGRKSSVRKDKPIFPPNQPGRVLSKRNTATPTPAPRQQPVQVATSPVVPGGPRAAPGRVRRSQTFSVSTPSPPAQPNASTMPATITHPQRQSTARRPSLFARAKNHGQNSGQAGPALTQPVLPDPEFERQVDKLADLLPHADRHVLSGYLRRAGQDILAIGQYLEDEKNGTLRRD</sequence>
<evidence type="ECO:0000313" key="3">
    <source>
        <dbReference type="Proteomes" id="UP000076727"/>
    </source>
</evidence>
<dbReference type="STRING" id="1314783.A0A165U8I7"/>
<feature type="compositionally biased region" description="Polar residues" evidence="1">
    <location>
        <begin position="585"/>
        <end position="603"/>
    </location>
</feature>
<dbReference type="Proteomes" id="UP000076727">
    <property type="component" value="Unassembled WGS sequence"/>
</dbReference>
<feature type="region of interest" description="Disordered" evidence="1">
    <location>
        <begin position="201"/>
        <end position="236"/>
    </location>
</feature>
<dbReference type="EMBL" id="KV429033">
    <property type="protein sequence ID" value="KZT74550.1"/>
    <property type="molecule type" value="Genomic_DNA"/>
</dbReference>
<feature type="compositionally biased region" description="Low complexity" evidence="1">
    <location>
        <begin position="525"/>
        <end position="541"/>
    </location>
</feature>
<keyword evidence="3" id="KW-1185">Reference proteome</keyword>
<accession>A0A165U8I7</accession>
<feature type="compositionally biased region" description="Polar residues" evidence="1">
    <location>
        <begin position="144"/>
        <end position="155"/>
    </location>
</feature>
<evidence type="ECO:0000313" key="2">
    <source>
        <dbReference type="EMBL" id="KZT74550.1"/>
    </source>
</evidence>
<organism evidence="2 3">
    <name type="scientific">Daedalea quercina L-15889</name>
    <dbReference type="NCBI Taxonomy" id="1314783"/>
    <lineage>
        <taxon>Eukaryota</taxon>
        <taxon>Fungi</taxon>
        <taxon>Dikarya</taxon>
        <taxon>Basidiomycota</taxon>
        <taxon>Agaricomycotina</taxon>
        <taxon>Agaricomycetes</taxon>
        <taxon>Polyporales</taxon>
        <taxon>Fomitopsis</taxon>
    </lineage>
</organism>
<feature type="region of interest" description="Disordered" evidence="1">
    <location>
        <begin position="108"/>
        <end position="169"/>
    </location>
</feature>
<feature type="compositionally biased region" description="Low complexity" evidence="1">
    <location>
        <begin position="485"/>
        <end position="494"/>
    </location>
</feature>
<feature type="compositionally biased region" description="Low complexity" evidence="1">
    <location>
        <begin position="825"/>
        <end position="854"/>
    </location>
</feature>
<feature type="compositionally biased region" description="Polar residues" evidence="1">
    <location>
        <begin position="21"/>
        <end position="35"/>
    </location>
</feature>
<dbReference type="AlphaFoldDB" id="A0A165U8I7"/>
<feature type="compositionally biased region" description="Polar residues" evidence="1">
    <location>
        <begin position="873"/>
        <end position="892"/>
    </location>
</feature>
<gene>
    <name evidence="2" type="ORF">DAEQUDRAFT_720734</name>
</gene>
<dbReference type="OrthoDB" id="2413468at2759"/>
<feature type="compositionally biased region" description="Low complexity" evidence="1">
    <location>
        <begin position="755"/>
        <end position="788"/>
    </location>
</feature>
<feature type="compositionally biased region" description="Polar residues" evidence="1">
    <location>
        <begin position="203"/>
        <end position="218"/>
    </location>
</feature>
<feature type="compositionally biased region" description="Basic and acidic residues" evidence="1">
    <location>
        <begin position="453"/>
        <end position="468"/>
    </location>
</feature>
<reference evidence="2 3" key="1">
    <citation type="journal article" date="2016" name="Mol. Biol. Evol.">
        <title>Comparative Genomics of Early-Diverging Mushroom-Forming Fungi Provides Insights into the Origins of Lignocellulose Decay Capabilities.</title>
        <authorList>
            <person name="Nagy L.G."/>
            <person name="Riley R."/>
            <person name="Tritt A."/>
            <person name="Adam C."/>
            <person name="Daum C."/>
            <person name="Floudas D."/>
            <person name="Sun H."/>
            <person name="Yadav J.S."/>
            <person name="Pangilinan J."/>
            <person name="Larsson K.H."/>
            <person name="Matsuura K."/>
            <person name="Barry K."/>
            <person name="Labutti K."/>
            <person name="Kuo R."/>
            <person name="Ohm R.A."/>
            <person name="Bhattacharya S.S."/>
            <person name="Shirouzu T."/>
            <person name="Yoshinaga Y."/>
            <person name="Martin F.M."/>
            <person name="Grigoriev I.V."/>
            <person name="Hibbett D.S."/>
        </authorList>
    </citation>
    <scope>NUCLEOTIDE SEQUENCE [LARGE SCALE GENOMIC DNA]</scope>
    <source>
        <strain evidence="2 3">L-15889</strain>
    </source>
</reference>
<feature type="region of interest" description="Disordered" evidence="1">
    <location>
        <begin position="741"/>
        <end position="893"/>
    </location>
</feature>
<feature type="compositionally biased region" description="Low complexity" evidence="1">
    <location>
        <begin position="1"/>
        <end position="12"/>
    </location>
</feature>
<feature type="compositionally biased region" description="Low complexity" evidence="1">
    <location>
        <begin position="303"/>
        <end position="316"/>
    </location>
</feature>
<feature type="region of interest" description="Disordered" evidence="1">
    <location>
        <begin position="709"/>
        <end position="729"/>
    </location>
</feature>
<feature type="region of interest" description="Disordered" evidence="1">
    <location>
        <begin position="301"/>
        <end position="620"/>
    </location>
</feature>
<feature type="compositionally biased region" description="Polar residues" evidence="1">
    <location>
        <begin position="114"/>
        <end position="127"/>
    </location>
</feature>
<name>A0A165U8I7_9APHY</name>
<evidence type="ECO:0000256" key="1">
    <source>
        <dbReference type="SAM" id="MobiDB-lite"/>
    </source>
</evidence>
<protein>
    <submittedName>
        <fullName evidence="2">Uncharacterized protein</fullName>
    </submittedName>
</protein>
<feature type="region of interest" description="Disordered" evidence="1">
    <location>
        <begin position="1"/>
        <end position="89"/>
    </location>
</feature>
<proteinExistence type="predicted"/>